<gene>
    <name evidence="5" type="ORF">FB460_0921</name>
</gene>
<evidence type="ECO:0000256" key="3">
    <source>
        <dbReference type="ARBA" id="ARBA00023163"/>
    </source>
</evidence>
<proteinExistence type="predicted"/>
<dbReference type="GO" id="GO:0003677">
    <property type="term" value="F:DNA binding"/>
    <property type="evidence" value="ECO:0007669"/>
    <property type="project" value="UniProtKB-KW"/>
</dbReference>
<evidence type="ECO:0000259" key="4">
    <source>
        <dbReference type="PROSITE" id="PS50995"/>
    </source>
</evidence>
<evidence type="ECO:0000313" key="6">
    <source>
        <dbReference type="Proteomes" id="UP000316196"/>
    </source>
</evidence>
<dbReference type="PROSITE" id="PS50995">
    <property type="entry name" value="HTH_MARR_2"/>
    <property type="match status" value="1"/>
</dbReference>
<dbReference type="Proteomes" id="UP000316196">
    <property type="component" value="Unassembled WGS sequence"/>
</dbReference>
<dbReference type="Gene3D" id="1.10.10.10">
    <property type="entry name" value="Winged helix-like DNA-binding domain superfamily/Winged helix DNA-binding domain"/>
    <property type="match status" value="1"/>
</dbReference>
<protein>
    <submittedName>
        <fullName evidence="5">MarR family transcriptional regulator</fullName>
    </submittedName>
</protein>
<keyword evidence="6" id="KW-1185">Reference proteome</keyword>
<evidence type="ECO:0000256" key="2">
    <source>
        <dbReference type="ARBA" id="ARBA00023125"/>
    </source>
</evidence>
<dbReference type="EMBL" id="VFOR01000001">
    <property type="protein sequence ID" value="TQL63120.1"/>
    <property type="molecule type" value="Genomic_DNA"/>
</dbReference>
<dbReference type="InterPro" id="IPR000835">
    <property type="entry name" value="HTH_MarR-typ"/>
</dbReference>
<dbReference type="PANTHER" id="PTHR42756">
    <property type="entry name" value="TRANSCRIPTIONAL REGULATOR, MARR"/>
    <property type="match status" value="1"/>
</dbReference>
<dbReference type="InterPro" id="IPR036390">
    <property type="entry name" value="WH_DNA-bd_sf"/>
</dbReference>
<reference evidence="5 6" key="1">
    <citation type="submission" date="2019-06" db="EMBL/GenBank/DDBJ databases">
        <title>Sequencing the genomes of 1000 actinobacteria strains.</title>
        <authorList>
            <person name="Klenk H.-P."/>
        </authorList>
    </citation>
    <scope>NUCLEOTIDE SEQUENCE [LARGE SCALE GENOMIC DNA]</scope>
    <source>
        <strain evidence="5 6">DSM 8251</strain>
    </source>
</reference>
<dbReference type="SUPFAM" id="SSF46785">
    <property type="entry name" value="Winged helix' DNA-binding domain"/>
    <property type="match status" value="1"/>
</dbReference>
<evidence type="ECO:0000256" key="1">
    <source>
        <dbReference type="ARBA" id="ARBA00023015"/>
    </source>
</evidence>
<dbReference type="PANTHER" id="PTHR42756:SF1">
    <property type="entry name" value="TRANSCRIPTIONAL REPRESSOR OF EMRAB OPERON"/>
    <property type="match status" value="1"/>
</dbReference>
<evidence type="ECO:0000313" key="5">
    <source>
        <dbReference type="EMBL" id="TQL63120.1"/>
    </source>
</evidence>
<keyword evidence="2" id="KW-0238">DNA-binding</keyword>
<organism evidence="5 6">
    <name type="scientific">Propioniferax innocua</name>
    <dbReference type="NCBI Taxonomy" id="1753"/>
    <lineage>
        <taxon>Bacteria</taxon>
        <taxon>Bacillati</taxon>
        <taxon>Actinomycetota</taxon>
        <taxon>Actinomycetes</taxon>
        <taxon>Propionibacteriales</taxon>
        <taxon>Propionibacteriaceae</taxon>
        <taxon>Propioniferax</taxon>
    </lineage>
</organism>
<accession>A0A542ZSA4</accession>
<sequence>MSETDDVDRIVADWARERPDLDVSPMSVLSRVSRLSRLLDRARQDAFTGHDVTAWEFDVLAALRRAGRPYELSPKQLLVETLVTSGTMTTRVDRLVERGLVSRYRDPEDRRSVHVRLTDAGRERVDGAMSDLLSSETAMLESLEADERDELAGLLRQLLLGFPGTH</sequence>
<dbReference type="Pfam" id="PF12802">
    <property type="entry name" value="MarR_2"/>
    <property type="match status" value="1"/>
</dbReference>
<keyword evidence="1" id="KW-0805">Transcription regulation</keyword>
<keyword evidence="3" id="KW-0804">Transcription</keyword>
<comment type="caution">
    <text evidence="5">The sequence shown here is derived from an EMBL/GenBank/DDBJ whole genome shotgun (WGS) entry which is preliminary data.</text>
</comment>
<dbReference type="GO" id="GO:0003700">
    <property type="term" value="F:DNA-binding transcription factor activity"/>
    <property type="evidence" value="ECO:0007669"/>
    <property type="project" value="InterPro"/>
</dbReference>
<dbReference type="InterPro" id="IPR036388">
    <property type="entry name" value="WH-like_DNA-bd_sf"/>
</dbReference>
<dbReference type="PRINTS" id="PR00598">
    <property type="entry name" value="HTHMARR"/>
</dbReference>
<feature type="domain" description="HTH marR-type" evidence="4">
    <location>
        <begin position="25"/>
        <end position="160"/>
    </location>
</feature>
<dbReference type="SMART" id="SM00347">
    <property type="entry name" value="HTH_MARR"/>
    <property type="match status" value="1"/>
</dbReference>
<dbReference type="AlphaFoldDB" id="A0A542ZSA4"/>
<dbReference type="RefSeq" id="WP_246044238.1">
    <property type="nucleotide sequence ID" value="NZ_BAAAMD010000001.1"/>
</dbReference>
<name>A0A542ZSA4_9ACTN</name>